<sequence>MVATRRSARRTKSNIELRDLFRQRSVSPTETTATSSNSETNDTDTETNENESDFSLEAFLSSLNDTVGCRPRWSSGMPIFDFIVDGNKSLPSGWLRSLLVVKTPPSLADNEKNLLLFLFLSLSGAGGKLDGHSPSDILSHAWGVVSLTIRRACLSALKVDFLTWITSSGSGNKDNECNKKRSAWLQEGAPHQQDEGFSPPLVRVPKRRDMRPTPLVAAAPGEFNSPVSTMSQPAAEDLCSPVSSGTLEVEDDFLSPRISPQNERDQNGRHDGTRLDFSRAENRHASTQTDNSSPSLSNSIDESTQTDLAGRLRSEMNADTISKESEEEMCRALYYLFKKKRKSLSRAGAGGNNDINDDDSNNDLARVTKARLAASAEVITLRPFRNGSPMKILRIKESRHGAGDKKARKFRSKGHLVEALVSNLGLSSEETVRLLERILVGYRKESDGRLSIAQCAALMLYLPVTARGLERLQRFVKWALPSVGPTMFPPSLRKKIAMYSMDTVDLKLGFELVSLEIGGSTRNQRCLHVWVKDPAAAIERLAQSALVAGKFEASLSFSNHRDTLVVVQGSDRGGDITSNLVRIANRSAGNSSQHCLPLSFYEFGKESYFNLRQTIFNPHKPTREFLQLLLDGEFHMIVVTIHDNNNNGLVLDSQCLMLRFVFPSSAITDHRRLFLVRYDEDAAAHNEDASAQDDAEMRILPRAVRLLDANEEMSESSRDVTRLTLQLVEDSDGDDNSYSGFILRNCFNRIVCTESFSEVLVGGADKSVRMQCLHAIGCTSDDIKCNATLMGQGTASVMCPCTICVAKKKDFASYLTKPREEQPSNREGDYANPKMYKAFMAEAKGRAEWVRLNSTGQARTLKIKYCSVTHEPLLYTPPSMNTCSGMHVSSGLLTHLTVKMLDLMGEIDKTTTWMIELPAKLDEAKEFIKSATASTDKLRKQDAKLVRDIFAARGMARPGCAQMITQLEADRDEIASMLTASTKARDAAKLFTEKGAEFLAGAAKKSKTRILGPATYCFRKTYEVDGRVPFRVENSGFELSNADGIKVLERIDKIDERMKRVFDNPQMQASIDHLMNKFVKMARLLYRMSVMMKSQKKWSTENCDQFESTSKEYAMLWLELSGEGDTQSNNPAIFNKLHVLVTHVPQFVRRHRMLGRCSEEGFESSHKCIESVRKPLKCMTSTEDRANTIYRRILLQSRPEIERTFESINNHYRNNKRGPYNKDPSKMKTADAAKAAREVGCSLSLPEGFLPSINGYVVKESWKDEFEYVCFSKVPQSWSKTFTNDERLGEGCRTTTEYL</sequence>
<accession>A0A9N8DJ03</accession>
<feature type="region of interest" description="Disordered" evidence="1">
    <location>
        <begin position="25"/>
        <end position="51"/>
    </location>
</feature>
<evidence type="ECO:0000313" key="3">
    <source>
        <dbReference type="Proteomes" id="UP001153069"/>
    </source>
</evidence>
<reference evidence="2" key="1">
    <citation type="submission" date="2020-06" db="EMBL/GenBank/DDBJ databases">
        <authorList>
            <consortium name="Plant Systems Biology data submission"/>
        </authorList>
    </citation>
    <scope>NUCLEOTIDE SEQUENCE</scope>
    <source>
        <strain evidence="2">D6</strain>
    </source>
</reference>
<feature type="compositionally biased region" description="Polar residues" evidence="1">
    <location>
        <begin position="285"/>
        <end position="307"/>
    </location>
</feature>
<gene>
    <name evidence="2" type="ORF">SEMRO_114_G056230.1</name>
</gene>
<feature type="region of interest" description="Disordered" evidence="1">
    <location>
        <begin position="187"/>
        <end position="206"/>
    </location>
</feature>
<feature type="region of interest" description="Disordered" evidence="1">
    <location>
        <begin position="216"/>
        <end position="309"/>
    </location>
</feature>
<evidence type="ECO:0000256" key="1">
    <source>
        <dbReference type="SAM" id="MobiDB-lite"/>
    </source>
</evidence>
<comment type="caution">
    <text evidence="2">The sequence shown here is derived from an EMBL/GenBank/DDBJ whole genome shotgun (WGS) entry which is preliminary data.</text>
</comment>
<proteinExistence type="predicted"/>
<dbReference type="Proteomes" id="UP001153069">
    <property type="component" value="Unassembled WGS sequence"/>
</dbReference>
<dbReference type="EMBL" id="CAICTM010000113">
    <property type="protein sequence ID" value="CAB9501629.1"/>
    <property type="molecule type" value="Genomic_DNA"/>
</dbReference>
<name>A0A9N8DJ03_9STRA</name>
<feature type="compositionally biased region" description="Low complexity" evidence="1">
    <location>
        <begin position="29"/>
        <end position="40"/>
    </location>
</feature>
<keyword evidence="3" id="KW-1185">Reference proteome</keyword>
<evidence type="ECO:0000313" key="2">
    <source>
        <dbReference type="EMBL" id="CAB9501629.1"/>
    </source>
</evidence>
<feature type="compositionally biased region" description="Acidic residues" evidence="1">
    <location>
        <begin position="41"/>
        <end position="51"/>
    </location>
</feature>
<protein>
    <submittedName>
        <fullName evidence="2">Uncharacterized protein</fullName>
    </submittedName>
</protein>
<feature type="compositionally biased region" description="Basic and acidic residues" evidence="1">
    <location>
        <begin position="262"/>
        <end position="284"/>
    </location>
</feature>
<organism evidence="2 3">
    <name type="scientific">Seminavis robusta</name>
    <dbReference type="NCBI Taxonomy" id="568900"/>
    <lineage>
        <taxon>Eukaryota</taxon>
        <taxon>Sar</taxon>
        <taxon>Stramenopiles</taxon>
        <taxon>Ochrophyta</taxon>
        <taxon>Bacillariophyta</taxon>
        <taxon>Bacillariophyceae</taxon>
        <taxon>Bacillariophycidae</taxon>
        <taxon>Naviculales</taxon>
        <taxon>Naviculaceae</taxon>
        <taxon>Seminavis</taxon>
    </lineage>
</organism>